<evidence type="ECO:0000313" key="1">
    <source>
        <dbReference type="EMBL" id="EHJ45977.1"/>
    </source>
</evidence>
<accession>G7QE83</accession>
<keyword evidence="2" id="KW-1185">Reference proteome</keyword>
<reference evidence="2" key="1">
    <citation type="journal article" date="2015" name="Genome Announc.">
        <title>High-Quality Draft Genome Sequence of Desulfovibrio carbinoliphilus FW-101-2B, an Organic Acid-Oxidizing Sulfate-Reducing Bacterium Isolated from Uranium(VI)-Contaminated Groundwater.</title>
        <authorList>
            <person name="Ramsay B.D."/>
            <person name="Hwang C."/>
            <person name="Woo H.L."/>
            <person name="Carroll S.L."/>
            <person name="Lucas S."/>
            <person name="Han J."/>
            <person name="Lapidus A.L."/>
            <person name="Cheng J.F."/>
            <person name="Goodwin L.A."/>
            <person name="Pitluck S."/>
            <person name="Peters L."/>
            <person name="Chertkov O."/>
            <person name="Held B."/>
            <person name="Detter J.C."/>
            <person name="Han C.S."/>
            <person name="Tapia R."/>
            <person name="Land M.L."/>
            <person name="Hauser L.J."/>
            <person name="Kyrpides N.C."/>
            <person name="Ivanova N.N."/>
            <person name="Mikhailova N."/>
            <person name="Pagani I."/>
            <person name="Woyke T."/>
            <person name="Arkin A.P."/>
            <person name="Dehal P."/>
            <person name="Chivian D."/>
            <person name="Criddle C.S."/>
            <person name="Wu W."/>
            <person name="Chakraborty R."/>
            <person name="Hazen T.C."/>
            <person name="Fields M.W."/>
        </authorList>
    </citation>
    <scope>NUCLEOTIDE SEQUENCE [LARGE SCALE GENOMIC DNA]</scope>
    <source>
        <strain evidence="2">FW-101-2B</strain>
    </source>
</reference>
<sequence length="133" mass="14123">MEILDVTARPGVGPLQFTYRVRCTACRTAFDHVAGTVASVPLVRFTCPACHREVAFGPGATCALLARFVPHFDAGEAEAQAQCSNAILERWHGVPAWSEALCSEGVNLGQSAEYDLNGILSLTIYGILAAGND</sequence>
<keyword evidence="1" id="KW-0614">Plasmid</keyword>
<dbReference type="EMBL" id="CM001369">
    <property type="protein sequence ID" value="EHJ45977.1"/>
    <property type="molecule type" value="Genomic_DNA"/>
</dbReference>
<protein>
    <submittedName>
        <fullName evidence="1">Uncharacterized protein</fullName>
    </submittedName>
</protein>
<dbReference type="Proteomes" id="UP000004662">
    <property type="component" value="Plasmid pFW10101"/>
</dbReference>
<dbReference type="RefSeq" id="WP_009183009.1">
    <property type="nucleotide sequence ID" value="NZ_CM001369.1"/>
</dbReference>
<proteinExistence type="predicted"/>
<evidence type="ECO:0000313" key="2">
    <source>
        <dbReference type="Proteomes" id="UP000004662"/>
    </source>
</evidence>
<gene>
    <name evidence="1" type="ORF">DFW101_3693</name>
</gene>
<organism evidence="1 2">
    <name type="scientific">Solidesulfovibrio carbinoliphilus subsp. oakridgensis</name>
    <dbReference type="NCBI Taxonomy" id="694327"/>
    <lineage>
        <taxon>Bacteria</taxon>
        <taxon>Pseudomonadati</taxon>
        <taxon>Thermodesulfobacteriota</taxon>
        <taxon>Desulfovibrionia</taxon>
        <taxon>Desulfovibrionales</taxon>
        <taxon>Desulfovibrionaceae</taxon>
        <taxon>Solidesulfovibrio</taxon>
    </lineage>
</organism>
<dbReference type="AlphaFoldDB" id="G7QE83"/>
<geneLocation type="plasmid" evidence="1 2">
    <name>pFW10101</name>
</geneLocation>
<name>G7QE83_9BACT</name>
<dbReference type="HOGENOM" id="CLU_1903338_0_0_7"/>